<evidence type="ECO:0000259" key="1">
    <source>
        <dbReference type="Pfam" id="PF13320"/>
    </source>
</evidence>
<dbReference type="RefSeq" id="XP_001746742.1">
    <property type="nucleotide sequence ID" value="XM_001746690.1"/>
</dbReference>
<dbReference type="Proteomes" id="UP000001357">
    <property type="component" value="Unassembled WGS sequence"/>
</dbReference>
<sequence>MVHLKPGWNCSYLAGQSEPASLSMLRNEAEAILVLVDPSNSSREVALQATSSSATDLSVSVSAVGWIFTNHTSRYSPSGGGWRSDPLLPLDNGRWSMRQCPRSMHLVSAPHGLGLGLMRFVPSRHVCNDHSCLSLVRHLGFDGIIADRWSMPSRNFSDFAYLKDRGVRHYAVLNINHELSGVPQETGYHIKLKGDCPSVTDADVQRALADIESLLNELRAAGAADPAYIYGWDESPASCEPEIRKMYGAIKAQFPDLPLVATLNWKPMPVDLPVDVWVLQYEYFEASAAKAWVAAGKQQWQYHCIEPSSSGYLNTFIEHDLVEARLLMWLAAANELEYQAPTGWLSFTDFPAANYIWSPRTDIFANGDGYFMCVGASPSGRLVGAGSKCKGQAPHLTMPTSLLHSFECRYPGEAGPLRSMRLAALRDGLEDWEFFQQNKDTLASLRTIVRGPTDFNSVRATNESLLAFTHQTRARSDAHSRAGPPCSLWPRSSAYESNCWRNLET</sequence>
<evidence type="ECO:0000313" key="3">
    <source>
        <dbReference type="Proteomes" id="UP000001357"/>
    </source>
</evidence>
<protein>
    <recommendedName>
        <fullName evidence="1">Glycoside hydrolase 123 catalytic domain-containing protein</fullName>
    </recommendedName>
</protein>
<proteinExistence type="predicted"/>
<organism evidence="2 3">
    <name type="scientific">Monosiga brevicollis</name>
    <name type="common">Choanoflagellate</name>
    <dbReference type="NCBI Taxonomy" id="81824"/>
    <lineage>
        <taxon>Eukaryota</taxon>
        <taxon>Choanoflagellata</taxon>
        <taxon>Craspedida</taxon>
        <taxon>Salpingoecidae</taxon>
        <taxon>Monosiga</taxon>
    </lineage>
</organism>
<evidence type="ECO:0000313" key="2">
    <source>
        <dbReference type="EMBL" id="EDQ88638.1"/>
    </source>
</evidence>
<dbReference type="EMBL" id="CH991554">
    <property type="protein sequence ID" value="EDQ88638.1"/>
    <property type="molecule type" value="Genomic_DNA"/>
</dbReference>
<reference evidence="2 3" key="1">
    <citation type="journal article" date="2008" name="Nature">
        <title>The genome of the choanoflagellate Monosiga brevicollis and the origin of metazoans.</title>
        <authorList>
            <consortium name="JGI Sequencing"/>
            <person name="King N."/>
            <person name="Westbrook M.J."/>
            <person name="Young S.L."/>
            <person name="Kuo A."/>
            <person name="Abedin M."/>
            <person name="Chapman J."/>
            <person name="Fairclough S."/>
            <person name="Hellsten U."/>
            <person name="Isogai Y."/>
            <person name="Letunic I."/>
            <person name="Marr M."/>
            <person name="Pincus D."/>
            <person name="Putnam N."/>
            <person name="Rokas A."/>
            <person name="Wright K.J."/>
            <person name="Zuzow R."/>
            <person name="Dirks W."/>
            <person name="Good M."/>
            <person name="Goodstein D."/>
            <person name="Lemons D."/>
            <person name="Li W."/>
            <person name="Lyons J.B."/>
            <person name="Morris A."/>
            <person name="Nichols S."/>
            <person name="Richter D.J."/>
            <person name="Salamov A."/>
            <person name="Bork P."/>
            <person name="Lim W.A."/>
            <person name="Manning G."/>
            <person name="Miller W.T."/>
            <person name="McGinnis W."/>
            <person name="Shapiro H."/>
            <person name="Tjian R."/>
            <person name="Grigoriev I.V."/>
            <person name="Rokhsar D."/>
        </authorList>
    </citation>
    <scope>NUCLEOTIDE SEQUENCE [LARGE SCALE GENOMIC DNA]</scope>
    <source>
        <strain evidence="3">MX1 / ATCC 50154</strain>
    </source>
</reference>
<accession>A9V1X2</accession>
<dbReference type="AlphaFoldDB" id="A9V1X2"/>
<name>A9V1X2_MONBE</name>
<dbReference type="InParanoid" id="A9V1X2"/>
<dbReference type="KEGG" id="mbr:MONBRDRAFT_9044"/>
<dbReference type="GeneID" id="5891817"/>
<gene>
    <name evidence="2" type="ORF">MONBRDRAFT_9044</name>
</gene>
<dbReference type="Pfam" id="PF13320">
    <property type="entry name" value="GH123_cat"/>
    <property type="match status" value="1"/>
</dbReference>
<keyword evidence="3" id="KW-1185">Reference proteome</keyword>
<feature type="domain" description="Glycoside hydrolase 123 catalytic" evidence="1">
    <location>
        <begin position="212"/>
        <end position="337"/>
    </location>
</feature>
<dbReference type="InterPro" id="IPR025150">
    <property type="entry name" value="GH123_cat"/>
</dbReference>